<gene>
    <name evidence="7" type="ORF">CALMAC_LOCUS1696</name>
</gene>
<dbReference type="GO" id="GO:0022857">
    <property type="term" value="F:transmembrane transporter activity"/>
    <property type="evidence" value="ECO:0007669"/>
    <property type="project" value="InterPro"/>
</dbReference>
<dbReference type="Pfam" id="PF07690">
    <property type="entry name" value="MFS_1"/>
    <property type="match status" value="1"/>
</dbReference>
<evidence type="ECO:0000256" key="6">
    <source>
        <dbReference type="SAM" id="Phobius"/>
    </source>
</evidence>
<dbReference type="InterPro" id="IPR036259">
    <property type="entry name" value="MFS_trans_sf"/>
</dbReference>
<dbReference type="InterPro" id="IPR011701">
    <property type="entry name" value="MFS"/>
</dbReference>
<reference evidence="7 8" key="1">
    <citation type="submission" date="2019-01" db="EMBL/GenBank/DDBJ databases">
        <authorList>
            <person name="Sayadi A."/>
        </authorList>
    </citation>
    <scope>NUCLEOTIDE SEQUENCE [LARGE SCALE GENOMIC DNA]</scope>
</reference>
<dbReference type="EMBL" id="CAACVG010001983">
    <property type="protein sequence ID" value="VEN35929.1"/>
    <property type="molecule type" value="Genomic_DNA"/>
</dbReference>
<feature type="transmembrane region" description="Helical" evidence="6">
    <location>
        <begin position="225"/>
        <end position="247"/>
    </location>
</feature>
<feature type="compositionally biased region" description="Polar residues" evidence="5">
    <location>
        <begin position="498"/>
        <end position="509"/>
    </location>
</feature>
<evidence type="ECO:0008006" key="9">
    <source>
        <dbReference type="Google" id="ProtNLM"/>
    </source>
</evidence>
<name>A0A653BK41_CALMS</name>
<dbReference type="PANTHER" id="PTHR23507:SF1">
    <property type="entry name" value="FI18259P1-RELATED"/>
    <property type="match status" value="1"/>
</dbReference>
<proteinExistence type="predicted"/>
<keyword evidence="2 6" id="KW-0812">Transmembrane</keyword>
<accession>A0A653BK41</accession>
<comment type="subcellular location">
    <subcellularLocation>
        <location evidence="1">Membrane</location>
        <topology evidence="1">Multi-pass membrane protein</topology>
    </subcellularLocation>
</comment>
<feature type="transmembrane region" description="Helical" evidence="6">
    <location>
        <begin position="294"/>
        <end position="318"/>
    </location>
</feature>
<evidence type="ECO:0000256" key="3">
    <source>
        <dbReference type="ARBA" id="ARBA00022989"/>
    </source>
</evidence>
<evidence type="ECO:0000256" key="5">
    <source>
        <dbReference type="SAM" id="MobiDB-lite"/>
    </source>
</evidence>
<dbReference type="Proteomes" id="UP000410492">
    <property type="component" value="Unassembled WGS sequence"/>
</dbReference>
<feature type="transmembrane region" description="Helical" evidence="6">
    <location>
        <begin position="130"/>
        <end position="153"/>
    </location>
</feature>
<feature type="transmembrane region" description="Helical" evidence="6">
    <location>
        <begin position="452"/>
        <end position="474"/>
    </location>
</feature>
<evidence type="ECO:0000256" key="2">
    <source>
        <dbReference type="ARBA" id="ARBA00022692"/>
    </source>
</evidence>
<keyword evidence="8" id="KW-1185">Reference proteome</keyword>
<evidence type="ECO:0000313" key="7">
    <source>
        <dbReference type="EMBL" id="VEN35929.1"/>
    </source>
</evidence>
<dbReference type="GO" id="GO:0016020">
    <property type="term" value="C:membrane"/>
    <property type="evidence" value="ECO:0007669"/>
    <property type="project" value="UniProtKB-SubCell"/>
</dbReference>
<feature type="region of interest" description="Disordered" evidence="5">
    <location>
        <begin position="485"/>
        <end position="523"/>
    </location>
</feature>
<feature type="transmembrane region" description="Helical" evidence="6">
    <location>
        <begin position="330"/>
        <end position="352"/>
    </location>
</feature>
<feature type="transmembrane region" description="Helical" evidence="6">
    <location>
        <begin position="198"/>
        <end position="219"/>
    </location>
</feature>
<dbReference type="SUPFAM" id="SSF103473">
    <property type="entry name" value="MFS general substrate transporter"/>
    <property type="match status" value="1"/>
</dbReference>
<dbReference type="PANTHER" id="PTHR23507">
    <property type="entry name" value="ZGC:174356"/>
    <property type="match status" value="1"/>
</dbReference>
<keyword evidence="4 6" id="KW-0472">Membrane</keyword>
<evidence type="ECO:0000256" key="1">
    <source>
        <dbReference type="ARBA" id="ARBA00004141"/>
    </source>
</evidence>
<evidence type="ECO:0000313" key="8">
    <source>
        <dbReference type="Proteomes" id="UP000410492"/>
    </source>
</evidence>
<keyword evidence="3 6" id="KW-1133">Transmembrane helix</keyword>
<dbReference type="AlphaFoldDB" id="A0A653BK41"/>
<feature type="transmembrane region" description="Helical" evidence="6">
    <location>
        <begin position="165"/>
        <end position="186"/>
    </location>
</feature>
<sequence length="542" mass="60394">MEESDKEIQGDPQNARRSALTWKQRFHYVLMNVTVEPMLACHIIPSFMASLATQNLNLEKACRVNLRYSKEVCDALSERRTQNYVVEETNVQQLVASMLVWKTALQSSLPALLVMFVGSWSDRWRKRKPLMLFPILGDFMTAIGLLICTYFFDELPMEVAGFVEAFFPAVTGGWFILFVGVLSYIADITTEEVRTLRIGIVTVFCSLGIPIGQALSGVLYQKIGFYGVFFVSAMAYIIGFCYGYLCVKEPKQIDDSIVHDKIFGLLRDFFNVGHLVDTFKVAFKERQNNKRIELIMLTVVTMVVCGPMQGEPAVVYLYTRLRFNWNEIDFSIFSTYSMCTGFIGTAITVGLLSHIWKVHDAIIGMCSCTSKILACFVYGFARTAAVFYLGAAVEIFNNTSLIVARSITSKLVPRDELGKVNSLFGLCEAVVPVIYGPMYSATYAATINTMPGAFYIIGGSLTVFAALMFGWLYIQAMRIQKEGNVNEQTMPKQEAQSRESSGTSMSNQEARNDGATGIPGITENTSIAQSSGAINLAFHIER</sequence>
<evidence type="ECO:0000256" key="4">
    <source>
        <dbReference type="ARBA" id="ARBA00023136"/>
    </source>
</evidence>
<dbReference type="OrthoDB" id="3026777at2759"/>
<organism evidence="7 8">
    <name type="scientific">Callosobruchus maculatus</name>
    <name type="common">Southern cowpea weevil</name>
    <name type="synonym">Pulse bruchid</name>
    <dbReference type="NCBI Taxonomy" id="64391"/>
    <lineage>
        <taxon>Eukaryota</taxon>
        <taxon>Metazoa</taxon>
        <taxon>Ecdysozoa</taxon>
        <taxon>Arthropoda</taxon>
        <taxon>Hexapoda</taxon>
        <taxon>Insecta</taxon>
        <taxon>Pterygota</taxon>
        <taxon>Neoptera</taxon>
        <taxon>Endopterygota</taxon>
        <taxon>Coleoptera</taxon>
        <taxon>Polyphaga</taxon>
        <taxon>Cucujiformia</taxon>
        <taxon>Chrysomeloidea</taxon>
        <taxon>Chrysomelidae</taxon>
        <taxon>Bruchinae</taxon>
        <taxon>Bruchini</taxon>
        <taxon>Callosobruchus</taxon>
    </lineage>
</organism>
<protein>
    <recommendedName>
        <fullName evidence="9">Major facilitator superfamily (MFS) profile domain-containing protein</fullName>
    </recommendedName>
</protein>
<dbReference type="Gene3D" id="1.20.1250.20">
    <property type="entry name" value="MFS general substrate transporter like domains"/>
    <property type="match status" value="1"/>
</dbReference>